<protein>
    <submittedName>
        <fullName evidence="3">Uncharacterized protein</fullName>
    </submittedName>
</protein>
<keyword evidence="1" id="KW-0812">Transmembrane</keyword>
<name>A0A7E4V028_PANRE</name>
<dbReference type="Proteomes" id="UP000492821">
    <property type="component" value="Unassembled WGS sequence"/>
</dbReference>
<evidence type="ECO:0000313" key="3">
    <source>
        <dbReference type="WBParaSite" id="Pan_g14916.t1"/>
    </source>
</evidence>
<proteinExistence type="predicted"/>
<dbReference type="AlphaFoldDB" id="A0A7E4V028"/>
<dbReference type="WBParaSite" id="Pan_g14916.t1">
    <property type="protein sequence ID" value="Pan_g14916.t1"/>
    <property type="gene ID" value="Pan_g14916"/>
</dbReference>
<accession>A0A7E4V028</accession>
<keyword evidence="2" id="KW-1185">Reference proteome</keyword>
<sequence length="106" mass="11890">MFSHLYLLQKAGNENLDLPKHHTLPFVHGFSNNNLLLPFNFIMNAFSSTVFSLFYFFAVLAMLTEAYPYPQYGGNYGMGSGLLVSGNPVYSPSTWDQSIVAHAFWG</sequence>
<reference evidence="3" key="2">
    <citation type="submission" date="2020-10" db="UniProtKB">
        <authorList>
            <consortium name="WormBaseParasite"/>
        </authorList>
    </citation>
    <scope>IDENTIFICATION</scope>
</reference>
<evidence type="ECO:0000313" key="2">
    <source>
        <dbReference type="Proteomes" id="UP000492821"/>
    </source>
</evidence>
<keyword evidence="1" id="KW-0472">Membrane</keyword>
<organism evidence="2 3">
    <name type="scientific">Panagrellus redivivus</name>
    <name type="common">Microworm</name>
    <dbReference type="NCBI Taxonomy" id="6233"/>
    <lineage>
        <taxon>Eukaryota</taxon>
        <taxon>Metazoa</taxon>
        <taxon>Ecdysozoa</taxon>
        <taxon>Nematoda</taxon>
        <taxon>Chromadorea</taxon>
        <taxon>Rhabditida</taxon>
        <taxon>Tylenchina</taxon>
        <taxon>Panagrolaimomorpha</taxon>
        <taxon>Panagrolaimoidea</taxon>
        <taxon>Panagrolaimidae</taxon>
        <taxon>Panagrellus</taxon>
    </lineage>
</organism>
<keyword evidence="1" id="KW-1133">Transmembrane helix</keyword>
<feature type="transmembrane region" description="Helical" evidence="1">
    <location>
        <begin position="41"/>
        <end position="63"/>
    </location>
</feature>
<reference evidence="2" key="1">
    <citation type="journal article" date="2013" name="Genetics">
        <title>The draft genome and transcriptome of Panagrellus redivivus are shaped by the harsh demands of a free-living lifestyle.</title>
        <authorList>
            <person name="Srinivasan J."/>
            <person name="Dillman A.R."/>
            <person name="Macchietto M.G."/>
            <person name="Heikkinen L."/>
            <person name="Lakso M."/>
            <person name="Fracchia K.M."/>
            <person name="Antoshechkin I."/>
            <person name="Mortazavi A."/>
            <person name="Wong G."/>
            <person name="Sternberg P.W."/>
        </authorList>
    </citation>
    <scope>NUCLEOTIDE SEQUENCE [LARGE SCALE GENOMIC DNA]</scope>
    <source>
        <strain evidence="2">MT8872</strain>
    </source>
</reference>
<evidence type="ECO:0000256" key="1">
    <source>
        <dbReference type="SAM" id="Phobius"/>
    </source>
</evidence>